<feature type="region of interest" description="Disordered" evidence="13">
    <location>
        <begin position="31"/>
        <end position="103"/>
    </location>
</feature>
<evidence type="ECO:0000313" key="17">
    <source>
        <dbReference type="EMBL" id="VEU23544.1"/>
    </source>
</evidence>
<feature type="compositionally biased region" description="Basic and acidic residues" evidence="13">
    <location>
        <begin position="8"/>
        <end position="20"/>
    </location>
</feature>
<dbReference type="PROSITE" id="PS50967">
    <property type="entry name" value="HRDC"/>
    <property type="match status" value="1"/>
</dbReference>
<dbReference type="EMBL" id="CAACVR010000045">
    <property type="protein sequence ID" value="VEU23544.1"/>
    <property type="molecule type" value="Genomic_DNA"/>
</dbReference>
<keyword evidence="7" id="KW-0067">ATP-binding</keyword>
<dbReference type="GO" id="GO:0003677">
    <property type="term" value="F:DNA binding"/>
    <property type="evidence" value="ECO:0007669"/>
    <property type="project" value="UniProtKB-KW"/>
</dbReference>
<dbReference type="PROSITE" id="PS51194">
    <property type="entry name" value="HELICASE_CTER"/>
    <property type="match status" value="1"/>
</dbReference>
<feature type="compositionally biased region" description="Acidic residues" evidence="13">
    <location>
        <begin position="277"/>
        <end position="317"/>
    </location>
</feature>
<evidence type="ECO:0000259" key="14">
    <source>
        <dbReference type="PROSITE" id="PS50967"/>
    </source>
</evidence>
<dbReference type="GO" id="GO:0016787">
    <property type="term" value="F:hydrolase activity"/>
    <property type="evidence" value="ECO:0007669"/>
    <property type="project" value="UniProtKB-KW"/>
</dbReference>
<evidence type="ECO:0000256" key="10">
    <source>
        <dbReference type="ARBA" id="ARBA00023242"/>
    </source>
</evidence>
<dbReference type="CDD" id="cd18794">
    <property type="entry name" value="SF2_C_RecQ"/>
    <property type="match status" value="1"/>
</dbReference>
<dbReference type="GO" id="GO:0031573">
    <property type="term" value="P:mitotic intra-S DNA damage checkpoint signaling"/>
    <property type="evidence" value="ECO:0007669"/>
    <property type="project" value="UniProtKB-ARBA"/>
</dbReference>
<dbReference type="FunCoup" id="A0A448YRK8">
    <property type="interactions" value="443"/>
</dbReference>
<dbReference type="Pfam" id="PF09382">
    <property type="entry name" value="RQC"/>
    <property type="match status" value="1"/>
</dbReference>
<feature type="compositionally biased region" description="Acidic residues" evidence="13">
    <location>
        <begin position="57"/>
        <end position="72"/>
    </location>
</feature>
<dbReference type="Pfam" id="PF00270">
    <property type="entry name" value="DEAD"/>
    <property type="match status" value="1"/>
</dbReference>
<accession>A0A448YRK8</accession>
<dbReference type="InterPro" id="IPR036388">
    <property type="entry name" value="WH-like_DNA-bd_sf"/>
</dbReference>
<dbReference type="Pfam" id="PF11408">
    <property type="entry name" value="Helicase_Sgs1"/>
    <property type="match status" value="1"/>
</dbReference>
<feature type="compositionally biased region" description="Acidic residues" evidence="13">
    <location>
        <begin position="336"/>
        <end position="351"/>
    </location>
</feature>
<dbReference type="EC" id="5.6.2.4" evidence="12"/>
<evidence type="ECO:0000256" key="5">
    <source>
        <dbReference type="ARBA" id="ARBA00022801"/>
    </source>
</evidence>
<feature type="region of interest" description="Disordered" evidence="13">
    <location>
        <begin position="966"/>
        <end position="988"/>
    </location>
</feature>
<feature type="compositionally biased region" description="Acidic residues" evidence="13">
    <location>
        <begin position="243"/>
        <end position="258"/>
    </location>
</feature>
<evidence type="ECO:0000256" key="8">
    <source>
        <dbReference type="ARBA" id="ARBA00023125"/>
    </source>
</evidence>
<comment type="catalytic activity">
    <reaction evidence="11">
        <text>Couples ATP hydrolysis with the unwinding of duplex DNA by translocating in the 3'-5' direction.</text>
        <dbReference type="EC" id="5.6.2.4"/>
    </reaction>
</comment>
<evidence type="ECO:0000256" key="9">
    <source>
        <dbReference type="ARBA" id="ARBA00023235"/>
    </source>
</evidence>
<keyword evidence="10" id="KW-0539">Nucleus</keyword>
<dbReference type="InterPro" id="IPR002121">
    <property type="entry name" value="HRDC_dom"/>
</dbReference>
<evidence type="ECO:0000256" key="7">
    <source>
        <dbReference type="ARBA" id="ARBA00022840"/>
    </source>
</evidence>
<dbReference type="InParanoid" id="A0A448YRK8"/>
<dbReference type="PANTHER" id="PTHR13710">
    <property type="entry name" value="DNA HELICASE RECQ FAMILY MEMBER"/>
    <property type="match status" value="1"/>
</dbReference>
<evidence type="ECO:0000256" key="4">
    <source>
        <dbReference type="ARBA" id="ARBA00022741"/>
    </source>
</evidence>
<dbReference type="GO" id="GO:0000724">
    <property type="term" value="P:double-strand break repair via homologous recombination"/>
    <property type="evidence" value="ECO:0007669"/>
    <property type="project" value="TreeGrafter"/>
</dbReference>
<reference evidence="17 18" key="1">
    <citation type="submission" date="2018-12" db="EMBL/GenBank/DDBJ databases">
        <authorList>
            <person name="Tiukova I."/>
            <person name="Dainat J."/>
        </authorList>
    </citation>
    <scope>NUCLEOTIDE SEQUENCE [LARGE SCALE GENOMIC DNA]</scope>
</reference>
<dbReference type="GO" id="GO:0000729">
    <property type="term" value="P:DNA double-strand break processing"/>
    <property type="evidence" value="ECO:0007669"/>
    <property type="project" value="UniProtKB-ARBA"/>
</dbReference>
<dbReference type="FunFam" id="3.40.50.300:FF:000296">
    <property type="entry name" value="ATP-dependent DNA helicase RecQ"/>
    <property type="match status" value="1"/>
</dbReference>
<dbReference type="GO" id="GO:0031422">
    <property type="term" value="C:RecQ family helicase-topoisomerase III complex"/>
    <property type="evidence" value="ECO:0007669"/>
    <property type="project" value="UniProtKB-ARBA"/>
</dbReference>
<dbReference type="GO" id="GO:0005737">
    <property type="term" value="C:cytoplasm"/>
    <property type="evidence" value="ECO:0007669"/>
    <property type="project" value="TreeGrafter"/>
</dbReference>
<feature type="domain" description="Helicase C-terminal" evidence="16">
    <location>
        <begin position="661"/>
        <end position="807"/>
    </location>
</feature>
<dbReference type="GO" id="GO:0006312">
    <property type="term" value="P:mitotic recombination"/>
    <property type="evidence" value="ECO:0007669"/>
    <property type="project" value="UniProtKB-ARBA"/>
</dbReference>
<evidence type="ECO:0000256" key="3">
    <source>
        <dbReference type="ARBA" id="ARBA00005446"/>
    </source>
</evidence>
<dbReference type="InterPro" id="IPR027417">
    <property type="entry name" value="P-loop_NTPase"/>
</dbReference>
<dbReference type="GO" id="GO:0005524">
    <property type="term" value="F:ATP binding"/>
    <property type="evidence" value="ECO:0007669"/>
    <property type="project" value="UniProtKB-KW"/>
</dbReference>
<dbReference type="InterPro" id="IPR022758">
    <property type="entry name" value="Helicase_Sgs1"/>
</dbReference>
<dbReference type="InterPro" id="IPR018982">
    <property type="entry name" value="RQC_domain"/>
</dbReference>
<evidence type="ECO:0000259" key="16">
    <source>
        <dbReference type="PROSITE" id="PS51194"/>
    </source>
</evidence>
<protein>
    <recommendedName>
        <fullName evidence="12">DNA 3'-5' helicase</fullName>
        <ecNumber evidence="12">5.6.2.4</ecNumber>
    </recommendedName>
</protein>
<dbReference type="InterPro" id="IPR044876">
    <property type="entry name" value="HRDC_dom_sf"/>
</dbReference>
<feature type="compositionally biased region" description="Basic and acidic residues" evidence="13">
    <location>
        <begin position="318"/>
        <end position="335"/>
    </location>
</feature>
<keyword evidence="6" id="KW-0347">Helicase</keyword>
<dbReference type="Gene3D" id="1.10.10.10">
    <property type="entry name" value="Winged helix-like DNA-binding domain superfamily/Winged helix DNA-binding domain"/>
    <property type="match status" value="1"/>
</dbReference>
<gene>
    <name evidence="17" type="ORF">BRENAR_LOCUS4274</name>
</gene>
<dbReference type="FunFam" id="3.40.50.300:FF:000340">
    <property type="entry name" value="Bloom syndrome, RecQ helicase"/>
    <property type="match status" value="1"/>
</dbReference>
<comment type="cofactor">
    <cofactor evidence="1">
        <name>Zn(2+)</name>
        <dbReference type="ChEBI" id="CHEBI:29105"/>
    </cofactor>
</comment>
<feature type="compositionally biased region" description="Basic residues" evidence="13">
    <location>
        <begin position="1196"/>
        <end position="1212"/>
    </location>
</feature>
<keyword evidence="9" id="KW-0413">Isomerase</keyword>
<dbReference type="Pfam" id="PF00271">
    <property type="entry name" value="Helicase_C"/>
    <property type="match status" value="1"/>
</dbReference>
<evidence type="ECO:0000313" key="18">
    <source>
        <dbReference type="Proteomes" id="UP000290900"/>
    </source>
</evidence>
<dbReference type="GO" id="GO:0005634">
    <property type="term" value="C:nucleus"/>
    <property type="evidence" value="ECO:0007669"/>
    <property type="project" value="UniProtKB-SubCell"/>
</dbReference>
<keyword evidence="4" id="KW-0547">Nucleotide-binding</keyword>
<dbReference type="PROSITE" id="PS51192">
    <property type="entry name" value="HELICASE_ATP_BIND_1"/>
    <property type="match status" value="1"/>
</dbReference>
<evidence type="ECO:0000259" key="15">
    <source>
        <dbReference type="PROSITE" id="PS51192"/>
    </source>
</evidence>
<feature type="region of interest" description="Disordered" evidence="13">
    <location>
        <begin position="1"/>
        <end position="20"/>
    </location>
</feature>
<dbReference type="GO" id="GO:0043138">
    <property type="term" value="F:3'-5' DNA helicase activity"/>
    <property type="evidence" value="ECO:0007669"/>
    <property type="project" value="UniProtKB-EC"/>
</dbReference>
<dbReference type="SMART" id="SM00956">
    <property type="entry name" value="RQC"/>
    <property type="match status" value="1"/>
</dbReference>
<evidence type="ECO:0000256" key="1">
    <source>
        <dbReference type="ARBA" id="ARBA00001947"/>
    </source>
</evidence>
<evidence type="ECO:0000256" key="13">
    <source>
        <dbReference type="SAM" id="MobiDB-lite"/>
    </source>
</evidence>
<dbReference type="InterPro" id="IPR002464">
    <property type="entry name" value="DNA/RNA_helicase_DEAH_CS"/>
</dbReference>
<dbReference type="PROSITE" id="PS00690">
    <property type="entry name" value="DEAH_ATP_HELICASE"/>
    <property type="match status" value="1"/>
</dbReference>
<dbReference type="STRING" id="13370.A0A448YRK8"/>
<keyword evidence="18" id="KW-1185">Reference proteome</keyword>
<feature type="region of interest" description="Disordered" evidence="13">
    <location>
        <begin position="208"/>
        <end position="359"/>
    </location>
</feature>
<keyword evidence="5" id="KW-0378">Hydrolase</keyword>
<organism evidence="17 18">
    <name type="scientific">Brettanomyces naardenensis</name>
    <name type="common">Yeast</name>
    <dbReference type="NCBI Taxonomy" id="13370"/>
    <lineage>
        <taxon>Eukaryota</taxon>
        <taxon>Fungi</taxon>
        <taxon>Dikarya</taxon>
        <taxon>Ascomycota</taxon>
        <taxon>Saccharomycotina</taxon>
        <taxon>Pichiomycetes</taxon>
        <taxon>Pichiales</taxon>
        <taxon>Pichiaceae</taxon>
        <taxon>Brettanomyces</taxon>
    </lineage>
</organism>
<name>A0A448YRK8_BRENA</name>
<comment type="similarity">
    <text evidence="3">Belongs to the helicase family. RecQ subfamily.</text>
</comment>
<dbReference type="GO" id="GO:0009378">
    <property type="term" value="F:four-way junction helicase activity"/>
    <property type="evidence" value="ECO:0007669"/>
    <property type="project" value="TreeGrafter"/>
</dbReference>
<evidence type="ECO:0000256" key="2">
    <source>
        <dbReference type="ARBA" id="ARBA00004123"/>
    </source>
</evidence>
<dbReference type="SMART" id="SM00487">
    <property type="entry name" value="DEXDc"/>
    <property type="match status" value="1"/>
</dbReference>
<feature type="domain" description="HRDC" evidence="14">
    <location>
        <begin position="1034"/>
        <end position="1117"/>
    </location>
</feature>
<dbReference type="InterPro" id="IPR036390">
    <property type="entry name" value="WH_DNA-bd_sf"/>
</dbReference>
<dbReference type="SMART" id="SM00490">
    <property type="entry name" value="HELICc"/>
    <property type="match status" value="1"/>
</dbReference>
<dbReference type="PANTHER" id="PTHR13710:SF153">
    <property type="entry name" value="RECQ-LIKE DNA HELICASE BLM"/>
    <property type="match status" value="1"/>
</dbReference>
<dbReference type="Gene3D" id="1.10.150.80">
    <property type="entry name" value="HRDC domain"/>
    <property type="match status" value="1"/>
</dbReference>
<feature type="domain" description="Helicase ATP-binding" evidence="15">
    <location>
        <begin position="459"/>
        <end position="636"/>
    </location>
</feature>
<dbReference type="InterPro" id="IPR001650">
    <property type="entry name" value="Helicase_C-like"/>
</dbReference>
<comment type="subcellular location">
    <subcellularLocation>
        <location evidence="2">Nucleus</location>
    </subcellularLocation>
</comment>
<dbReference type="InterPro" id="IPR032284">
    <property type="entry name" value="RecQ_Zn-bd"/>
</dbReference>
<sequence length="1254" mass="140188">MMQRKAASLKEKTTAGREKDLVIDLTCDDDGAEPAVHTKRPSEVTVGPKAKRRRSDFDDDADPFSDDDEELEALLAHRVSSCKSNPSNRPTEEEVLEGDDPHLGNLSPRLGGFPGSIYYDDLKLNAADTSQMTVPQLRNLVGSLYSIVDEMGVLGSLLAKKCRILEGKPVKAEDQLEIVTSDIDSSFTRFGHAKDKIESKFKLHKGAPTSPFKVPNTPLRNLRTATAEARTEPNNVLTTSPEAEMEDSFDCESDEEEVISTQEKRQLEEFIVPDSNGDADDDATYSEDHDDESQGYECDEIPPEVLNDVEDIDQSDVEEIKASSDIEEIEKSKLGDDDDAEDFDDDDDDDDIAVKPGNDNYFTQLNEERELETIEITDDDDDEVISTATSDHLKQENGSVKQEKVDNIKGVEDTFQSGTFEESDPTSVVPSSPWTTEVNSILRNTFHLQSFRPNQREAIDATLSGHDAFVLMPTGGGKSLCYQLPALVKSGRTKGTTIVISPLISLMQDQVQHLLEKHIKAAMLNSRTTAQARKQTYSLFANGFLDLVYFSPEMISASGQCKRVIAKLYRDGLLARVVVDEAHCVSSWGHDFRPDYKALSYFKEEYPDVPVMALTATANEHVSLDIVHNLKLQSPKFFKQSFNRVNLFYGVIQKKKSVIEDIAQLINNKYRGATGIVYCHSKNSCEHTAEKLSSFGISCDFYHAGMSTEDRSRVQTAWQSGVTKVICATIAFGMGIDKPDVRFVIHLTIPRNLEGYYQETGRAGRDGKFSECLMYYSMRDAMTLQGLIQRDRDLDRDSKEQHLAKLRQVVQYCENTTDCRRQQVLQYFNESFDGKDCHKKCDNCAREGTVLKEKRDVTELAKNVLALVRLIQDSRVTVIQCQDIIKGSKSSRIVKAGLTDNEYYGFGKNLTKVDVERVFFHLVHNEYLQEKSVMNRAGFATNYLRIGQKAGRVLNGRERVIMTFATSSNPQKLGKPQRSGKSSNKENNAPAFRAASSMYGKNTASVAKEVVRGFSMGAHGAAPRLTVIKDMSMRRHVNECYMRLRTHRSRASTRFSHSSERSIASDTTLKDMALKLPSNTMEYTVLDDLKKSQVQYYHVFQKLLAVLRKERETAFGTTSIPFTAEVEAADSSNEIMTSSVPSQVPTETSSHFFRHADNEETLSQLQELLVSQSSTKEESNEPSGSAVRAQRGSRNGLRKPRAKSRYNPKRGYRGGSRSGNRSGNKPHRSQGSKAARQTGGLSTDAGPKSRAMRF</sequence>
<dbReference type="Pfam" id="PF16124">
    <property type="entry name" value="RecQ_Zn_bind"/>
    <property type="match status" value="1"/>
</dbReference>
<dbReference type="GO" id="GO:0006260">
    <property type="term" value="P:DNA replication"/>
    <property type="evidence" value="ECO:0007669"/>
    <property type="project" value="InterPro"/>
</dbReference>
<dbReference type="CDD" id="cd17920">
    <property type="entry name" value="DEXHc_RecQ"/>
    <property type="match status" value="1"/>
</dbReference>
<feature type="compositionally biased region" description="Polar residues" evidence="13">
    <location>
        <begin position="232"/>
        <end position="241"/>
    </location>
</feature>
<dbReference type="SUPFAM" id="SSF52540">
    <property type="entry name" value="P-loop containing nucleoside triphosphate hydrolases"/>
    <property type="match status" value="2"/>
</dbReference>
<dbReference type="OrthoDB" id="10261556at2759"/>
<dbReference type="InterPro" id="IPR004589">
    <property type="entry name" value="DNA_helicase_ATP-dep_RecQ"/>
</dbReference>
<dbReference type="AlphaFoldDB" id="A0A448YRK8"/>
<evidence type="ECO:0000256" key="12">
    <source>
        <dbReference type="ARBA" id="ARBA00034808"/>
    </source>
</evidence>
<dbReference type="Gene3D" id="3.40.50.300">
    <property type="entry name" value="P-loop containing nucleotide triphosphate hydrolases"/>
    <property type="match status" value="2"/>
</dbReference>
<evidence type="ECO:0000256" key="11">
    <source>
        <dbReference type="ARBA" id="ARBA00034617"/>
    </source>
</evidence>
<dbReference type="SUPFAM" id="SSF46785">
    <property type="entry name" value="Winged helix' DNA-binding domain"/>
    <property type="match status" value="1"/>
</dbReference>
<evidence type="ECO:0000256" key="6">
    <source>
        <dbReference type="ARBA" id="ARBA00022806"/>
    </source>
</evidence>
<dbReference type="InterPro" id="IPR011545">
    <property type="entry name" value="DEAD/DEAH_box_helicase_dom"/>
</dbReference>
<keyword evidence="8" id="KW-0238">DNA-binding</keyword>
<dbReference type="NCBIfam" id="TIGR00614">
    <property type="entry name" value="recQ_fam"/>
    <property type="match status" value="1"/>
</dbReference>
<feature type="region of interest" description="Disordered" evidence="13">
    <location>
        <begin position="1171"/>
        <end position="1254"/>
    </location>
</feature>
<dbReference type="Proteomes" id="UP000290900">
    <property type="component" value="Unassembled WGS sequence"/>
</dbReference>
<proteinExistence type="inferred from homology"/>
<dbReference type="InterPro" id="IPR014001">
    <property type="entry name" value="Helicase_ATP-bd"/>
</dbReference>